<dbReference type="PANTHER" id="PTHR42718:SF49">
    <property type="entry name" value="EXPORT PROTEIN"/>
    <property type="match status" value="1"/>
</dbReference>
<comment type="caution">
    <text evidence="7">The sequence shown here is derived from an EMBL/GenBank/DDBJ whole genome shotgun (WGS) entry which is preliminary data.</text>
</comment>
<dbReference type="InterPro" id="IPR011701">
    <property type="entry name" value="MFS"/>
</dbReference>
<feature type="transmembrane region" description="Helical" evidence="5">
    <location>
        <begin position="348"/>
        <end position="366"/>
    </location>
</feature>
<accession>A0ABW1I2C6</accession>
<feature type="transmembrane region" description="Helical" evidence="5">
    <location>
        <begin position="321"/>
        <end position="342"/>
    </location>
</feature>
<feature type="transmembrane region" description="Helical" evidence="5">
    <location>
        <begin position="44"/>
        <end position="62"/>
    </location>
</feature>
<feature type="transmembrane region" description="Helical" evidence="5">
    <location>
        <begin position="135"/>
        <end position="154"/>
    </location>
</feature>
<evidence type="ECO:0000256" key="5">
    <source>
        <dbReference type="SAM" id="Phobius"/>
    </source>
</evidence>
<feature type="transmembrane region" description="Helical" evidence="5">
    <location>
        <begin position="392"/>
        <end position="412"/>
    </location>
</feature>
<feature type="domain" description="Major facilitator superfamily (MFS) profile" evidence="6">
    <location>
        <begin position="8"/>
        <end position="451"/>
    </location>
</feature>
<dbReference type="RefSeq" id="WP_379564844.1">
    <property type="nucleotide sequence ID" value="NZ_JBHSQK010000010.1"/>
</dbReference>
<feature type="transmembrane region" description="Helical" evidence="5">
    <location>
        <begin position="218"/>
        <end position="238"/>
    </location>
</feature>
<dbReference type="EMBL" id="JBHSQK010000010">
    <property type="protein sequence ID" value="MFC5947782.1"/>
    <property type="molecule type" value="Genomic_DNA"/>
</dbReference>
<keyword evidence="2 5" id="KW-0812">Transmembrane</keyword>
<gene>
    <name evidence="7" type="ORF">ACFQH9_05790</name>
</gene>
<dbReference type="Pfam" id="PF07690">
    <property type="entry name" value="MFS_1"/>
    <property type="match status" value="1"/>
</dbReference>
<evidence type="ECO:0000256" key="3">
    <source>
        <dbReference type="ARBA" id="ARBA00022989"/>
    </source>
</evidence>
<feature type="transmembrane region" description="Helical" evidence="5">
    <location>
        <begin position="99"/>
        <end position="123"/>
    </location>
</feature>
<keyword evidence="3 5" id="KW-1133">Transmembrane helix</keyword>
<dbReference type="Gene3D" id="1.20.1720.10">
    <property type="entry name" value="Multidrug resistance protein D"/>
    <property type="match status" value="1"/>
</dbReference>
<dbReference type="InterPro" id="IPR036259">
    <property type="entry name" value="MFS_trans_sf"/>
</dbReference>
<comment type="subcellular location">
    <subcellularLocation>
        <location evidence="1">Cell membrane</location>
        <topology evidence="1">Multi-pass membrane protein</topology>
    </subcellularLocation>
</comment>
<sequence>MNPRRWLVLVAMTGSLSMIMLDQTVVSVALPSMARELPLTPHGQQWVVNAYVLAIAALVALGGKAADLLGRPRAFQIGVTLFFLASAGCAGAWDTASIIAFRALQGAGAALMMPVSATIVLAVFPEAERGRVMALYAGISQVFLALGPLVGGLLTEYVTWRAVFLLNVPVGLATLALVAVATVPNLPVPGSRIGVGDAALVVPGLALVTLGIQQLAGWGAPSVALLVAGAGLVAWFTVRQLRAADPLIHLRLFADRGFTGDAVVMGLVQFGLLGIVLYSSIYLQELLGFGPMAAGLAALPLILPLTLAAQVGGRWFDRAGVRAPVLVGMAVCTVGIVAWLLALPGLTYTWQVPGMVLVGVGLGLTLSPTNTDALGRVPDAERSQASGVVQTVRQLGGTLGVAVIGSVVLGLGPALPGRTGTADAIAAGFGVAAGAFALAVLAGFLLLGAARTAPAPAP</sequence>
<name>A0ABW1I2C6_9PSEU</name>
<reference evidence="8" key="1">
    <citation type="journal article" date="2019" name="Int. J. Syst. Evol. Microbiol.">
        <title>The Global Catalogue of Microorganisms (GCM) 10K type strain sequencing project: providing services to taxonomists for standard genome sequencing and annotation.</title>
        <authorList>
            <consortium name="The Broad Institute Genomics Platform"/>
            <consortium name="The Broad Institute Genome Sequencing Center for Infectious Disease"/>
            <person name="Wu L."/>
            <person name="Ma J."/>
        </authorList>
    </citation>
    <scope>NUCLEOTIDE SEQUENCE [LARGE SCALE GENOMIC DNA]</scope>
    <source>
        <strain evidence="8">CGMCC 4.7397</strain>
    </source>
</reference>
<organism evidence="7 8">
    <name type="scientific">Pseudonocardia lutea</name>
    <dbReference type="NCBI Taxonomy" id="2172015"/>
    <lineage>
        <taxon>Bacteria</taxon>
        <taxon>Bacillati</taxon>
        <taxon>Actinomycetota</taxon>
        <taxon>Actinomycetes</taxon>
        <taxon>Pseudonocardiales</taxon>
        <taxon>Pseudonocardiaceae</taxon>
        <taxon>Pseudonocardia</taxon>
    </lineage>
</organism>
<evidence type="ECO:0000256" key="2">
    <source>
        <dbReference type="ARBA" id="ARBA00022692"/>
    </source>
</evidence>
<keyword evidence="8" id="KW-1185">Reference proteome</keyword>
<evidence type="ECO:0000259" key="6">
    <source>
        <dbReference type="PROSITE" id="PS50850"/>
    </source>
</evidence>
<dbReference type="PANTHER" id="PTHR42718">
    <property type="entry name" value="MAJOR FACILITATOR SUPERFAMILY MULTIDRUG TRANSPORTER MFSC"/>
    <property type="match status" value="1"/>
</dbReference>
<feature type="transmembrane region" description="Helical" evidence="5">
    <location>
        <begin position="74"/>
        <end position="93"/>
    </location>
</feature>
<feature type="transmembrane region" description="Helical" evidence="5">
    <location>
        <begin position="258"/>
        <end position="283"/>
    </location>
</feature>
<feature type="transmembrane region" description="Helical" evidence="5">
    <location>
        <begin position="424"/>
        <end position="447"/>
    </location>
</feature>
<dbReference type="InterPro" id="IPR020846">
    <property type="entry name" value="MFS_dom"/>
</dbReference>
<evidence type="ECO:0000256" key="4">
    <source>
        <dbReference type="ARBA" id="ARBA00023136"/>
    </source>
</evidence>
<evidence type="ECO:0000313" key="8">
    <source>
        <dbReference type="Proteomes" id="UP001596119"/>
    </source>
</evidence>
<dbReference type="Gene3D" id="1.20.1250.20">
    <property type="entry name" value="MFS general substrate transporter like domains"/>
    <property type="match status" value="1"/>
</dbReference>
<proteinExistence type="predicted"/>
<evidence type="ECO:0000313" key="7">
    <source>
        <dbReference type="EMBL" id="MFC5947782.1"/>
    </source>
</evidence>
<dbReference type="PROSITE" id="PS50850">
    <property type="entry name" value="MFS"/>
    <property type="match status" value="1"/>
</dbReference>
<feature type="transmembrane region" description="Helical" evidence="5">
    <location>
        <begin position="289"/>
        <end position="309"/>
    </location>
</feature>
<keyword evidence="4 5" id="KW-0472">Membrane</keyword>
<feature type="transmembrane region" description="Helical" evidence="5">
    <location>
        <begin position="193"/>
        <end position="212"/>
    </location>
</feature>
<protein>
    <submittedName>
        <fullName evidence="7">MFS transporter</fullName>
    </submittedName>
</protein>
<dbReference type="Proteomes" id="UP001596119">
    <property type="component" value="Unassembled WGS sequence"/>
</dbReference>
<dbReference type="SUPFAM" id="SSF103473">
    <property type="entry name" value="MFS general substrate transporter"/>
    <property type="match status" value="1"/>
</dbReference>
<evidence type="ECO:0000256" key="1">
    <source>
        <dbReference type="ARBA" id="ARBA00004651"/>
    </source>
</evidence>
<feature type="transmembrane region" description="Helical" evidence="5">
    <location>
        <begin position="160"/>
        <end position="181"/>
    </location>
</feature>